<organism evidence="1 2">
    <name type="scientific">Candidatus Falkowbacteria bacterium GW2011_GWE1_38_31</name>
    <dbReference type="NCBI Taxonomy" id="1618638"/>
    <lineage>
        <taxon>Bacteria</taxon>
        <taxon>Candidatus Falkowiibacteriota</taxon>
    </lineage>
</organism>
<name>A0A0G0JTX6_9BACT</name>
<evidence type="ECO:0000313" key="1">
    <source>
        <dbReference type="EMBL" id="KKQ70953.1"/>
    </source>
</evidence>
<accession>A0A0G0JTX6</accession>
<reference evidence="1 2" key="1">
    <citation type="journal article" date="2015" name="Nature">
        <title>rRNA introns, odd ribosomes, and small enigmatic genomes across a large radiation of phyla.</title>
        <authorList>
            <person name="Brown C.T."/>
            <person name="Hug L.A."/>
            <person name="Thomas B.C."/>
            <person name="Sharon I."/>
            <person name="Castelle C.J."/>
            <person name="Singh A."/>
            <person name="Wilkins M.J."/>
            <person name="Williams K.H."/>
            <person name="Banfield J.F."/>
        </authorList>
    </citation>
    <scope>NUCLEOTIDE SEQUENCE [LARGE SCALE GENOMIC DNA]</scope>
</reference>
<evidence type="ECO:0000313" key="2">
    <source>
        <dbReference type="Proteomes" id="UP000034022"/>
    </source>
</evidence>
<protein>
    <submittedName>
        <fullName evidence="1">Uncharacterized protein</fullName>
    </submittedName>
</protein>
<dbReference type="EMBL" id="LBUU01000002">
    <property type="protein sequence ID" value="KKQ70953.1"/>
    <property type="molecule type" value="Genomic_DNA"/>
</dbReference>
<dbReference type="Proteomes" id="UP000034022">
    <property type="component" value="Unassembled WGS sequence"/>
</dbReference>
<gene>
    <name evidence="1" type="ORF">US91_C0002G0032</name>
</gene>
<dbReference type="AlphaFoldDB" id="A0A0G0JTX6"/>
<comment type="caution">
    <text evidence="1">The sequence shown here is derived from an EMBL/GenBank/DDBJ whole genome shotgun (WGS) entry which is preliminary data.</text>
</comment>
<proteinExistence type="predicted"/>
<sequence length="258" mass="28609">MEKTKLAVEILQDLIDNNQLKSTTNEYVEKTFRNRADGRSDTWYAKSLVSKGLETTEAEMNDWINRQHLREFSEAIKPIAVGIMNLAKRDTEGKCVTVATPENMPHDISSRVGAGGSMVVAIIPEWQGCGCELPEGGSIFSQYGSIHLRAIVIGVSVKKEVVLGLMFKSSEFGVTFITIERDGNSHRTTLTPRLNVNGVLLNSLGLIQREDVYSVMLMSGGRMSEYLDFPDSDIYLAKHIGKLGPYLIGMAEHMAKHN</sequence>